<evidence type="ECO:0000256" key="4">
    <source>
        <dbReference type="ARBA" id="ARBA00023002"/>
    </source>
</evidence>
<feature type="domain" description="FAD-binding" evidence="6">
    <location>
        <begin position="155"/>
        <end position="193"/>
    </location>
</feature>
<dbReference type="SUPFAM" id="SSF51905">
    <property type="entry name" value="FAD/NAD(P)-binding domain"/>
    <property type="match status" value="1"/>
</dbReference>
<keyword evidence="8" id="KW-1185">Reference proteome</keyword>
<comment type="similarity">
    <text evidence="1">Belongs to the paxM FAD-dependent monooxygenase family.</text>
</comment>
<evidence type="ECO:0000313" key="8">
    <source>
        <dbReference type="Proteomes" id="UP000605986"/>
    </source>
</evidence>
<dbReference type="InterPro" id="IPR002938">
    <property type="entry name" value="FAD-bd"/>
</dbReference>
<dbReference type="AlphaFoldDB" id="A0A8H4JBW5"/>
<dbReference type="EMBL" id="JAADJG010001362">
    <property type="protein sequence ID" value="KAF4417528.1"/>
    <property type="molecule type" value="Genomic_DNA"/>
</dbReference>
<protein>
    <submittedName>
        <fullName evidence="7">FAD/NAD(P)-binding domain-containing protein</fullName>
    </submittedName>
</protein>
<dbReference type="PANTHER" id="PTHR13789">
    <property type="entry name" value="MONOOXYGENASE"/>
    <property type="match status" value="1"/>
</dbReference>
<organism evidence="7 8">
    <name type="scientific">Fusarium austroafricanum</name>
    <dbReference type="NCBI Taxonomy" id="2364996"/>
    <lineage>
        <taxon>Eukaryota</taxon>
        <taxon>Fungi</taxon>
        <taxon>Dikarya</taxon>
        <taxon>Ascomycota</taxon>
        <taxon>Pezizomycotina</taxon>
        <taxon>Sordariomycetes</taxon>
        <taxon>Hypocreomycetidae</taxon>
        <taxon>Hypocreales</taxon>
        <taxon>Nectriaceae</taxon>
        <taxon>Fusarium</taxon>
        <taxon>Fusarium concolor species complex</taxon>
    </lineage>
</organism>
<dbReference type="OrthoDB" id="16820at2759"/>
<sequence length="301" mass="33052">MEDGSAFEADLVIAADGIGSKCRQYLPGAEDIAPTAWDEHAYRFVLSKERMLSNSTTASLMNSHESYSWVGPHTVVMAYKVAAGDLFNVVISTHRPNPGAPPESWTYPGDVETMRQLVSGWCPEVQALTSLIEDGECKLWTFGEISGLPAYSSPSGRFVVIGDAAHAVIPHAGQGVGMAVEDAASLAEFLNHLTSIGDPSKVMREWSTFRYARVENIRRMSHANAGVLLLPDGPEQVVRDEQWAAIMSKMKINPTKPSQRPAPNPDAKSIMDPQGAMWALGWDVFKESRQVCMQYLQAWKQ</sequence>
<keyword evidence="2" id="KW-0285">Flavoprotein</keyword>
<dbReference type="Pfam" id="PF01494">
    <property type="entry name" value="FAD_binding_3"/>
    <property type="match status" value="1"/>
</dbReference>
<name>A0A8H4JBW5_9HYPO</name>
<accession>A0A8H4JBW5</accession>
<evidence type="ECO:0000259" key="6">
    <source>
        <dbReference type="Pfam" id="PF01494"/>
    </source>
</evidence>
<evidence type="ECO:0000256" key="2">
    <source>
        <dbReference type="ARBA" id="ARBA00022630"/>
    </source>
</evidence>
<evidence type="ECO:0000256" key="1">
    <source>
        <dbReference type="ARBA" id="ARBA00007992"/>
    </source>
</evidence>
<keyword evidence="5" id="KW-0503">Monooxygenase</keyword>
<dbReference type="GO" id="GO:0071949">
    <property type="term" value="F:FAD binding"/>
    <property type="evidence" value="ECO:0007669"/>
    <property type="project" value="InterPro"/>
</dbReference>
<dbReference type="PRINTS" id="PR00420">
    <property type="entry name" value="RNGMNOXGNASE"/>
</dbReference>
<dbReference type="InterPro" id="IPR050493">
    <property type="entry name" value="FAD-dep_Monooxygenase_BioMet"/>
</dbReference>
<dbReference type="Proteomes" id="UP000605986">
    <property type="component" value="Unassembled WGS sequence"/>
</dbReference>
<dbReference type="PANTHER" id="PTHR13789:SF147">
    <property type="entry name" value="PUTATIVE (AFU_ORTHOLOGUE AFUA_2G01950)-RELATED"/>
    <property type="match status" value="1"/>
</dbReference>
<evidence type="ECO:0000256" key="5">
    <source>
        <dbReference type="ARBA" id="ARBA00023033"/>
    </source>
</evidence>
<dbReference type="GO" id="GO:0004497">
    <property type="term" value="F:monooxygenase activity"/>
    <property type="evidence" value="ECO:0007669"/>
    <property type="project" value="UniProtKB-KW"/>
</dbReference>
<reference evidence="7" key="1">
    <citation type="submission" date="2020-01" db="EMBL/GenBank/DDBJ databases">
        <title>Identification and distribution of gene clusters putatively required for synthesis of sphingolipid metabolism inhibitors in phylogenetically diverse species of the filamentous fungus Fusarium.</title>
        <authorList>
            <person name="Kim H.-S."/>
            <person name="Busman M."/>
            <person name="Brown D.W."/>
            <person name="Divon H."/>
            <person name="Uhlig S."/>
            <person name="Proctor R.H."/>
        </authorList>
    </citation>
    <scope>NUCLEOTIDE SEQUENCE</scope>
    <source>
        <strain evidence="7">NRRL 53441</strain>
    </source>
</reference>
<evidence type="ECO:0000256" key="3">
    <source>
        <dbReference type="ARBA" id="ARBA00022827"/>
    </source>
</evidence>
<proteinExistence type="inferred from homology"/>
<comment type="caution">
    <text evidence="7">The sequence shown here is derived from an EMBL/GenBank/DDBJ whole genome shotgun (WGS) entry which is preliminary data.</text>
</comment>
<evidence type="ECO:0000313" key="7">
    <source>
        <dbReference type="EMBL" id="KAF4417528.1"/>
    </source>
</evidence>
<dbReference type="InterPro" id="IPR036188">
    <property type="entry name" value="FAD/NAD-bd_sf"/>
</dbReference>
<dbReference type="SUPFAM" id="SSF54373">
    <property type="entry name" value="FAD-linked reductases, C-terminal domain"/>
    <property type="match status" value="1"/>
</dbReference>
<keyword evidence="4" id="KW-0560">Oxidoreductase</keyword>
<dbReference type="Gene3D" id="3.50.50.60">
    <property type="entry name" value="FAD/NAD(P)-binding domain"/>
    <property type="match status" value="1"/>
</dbReference>
<gene>
    <name evidence="7" type="ORF">F53441_14513</name>
</gene>
<keyword evidence="3" id="KW-0274">FAD</keyword>